<feature type="compositionally biased region" description="Basic and acidic residues" evidence="8">
    <location>
        <begin position="389"/>
        <end position="405"/>
    </location>
</feature>
<dbReference type="GO" id="GO:0043296">
    <property type="term" value="C:apical junction complex"/>
    <property type="evidence" value="ECO:0007669"/>
    <property type="project" value="TreeGrafter"/>
</dbReference>
<dbReference type="Pfam" id="PF08687">
    <property type="entry name" value="ASD2"/>
    <property type="match status" value="1"/>
</dbReference>
<dbReference type="GO" id="GO:0005912">
    <property type="term" value="C:adherens junction"/>
    <property type="evidence" value="ECO:0007669"/>
    <property type="project" value="TreeGrafter"/>
</dbReference>
<keyword evidence="6" id="KW-0206">Cytoskeleton</keyword>
<keyword evidence="3" id="KW-0963">Cytoplasm</keyword>
<dbReference type="GO" id="GO:0005874">
    <property type="term" value="C:microtubule"/>
    <property type="evidence" value="ECO:0007669"/>
    <property type="project" value="UniProtKB-KW"/>
</dbReference>
<dbReference type="PANTHER" id="PTHR15012">
    <property type="entry name" value="APICAL PROTEIN/SHROOM-RELATED"/>
    <property type="match status" value="1"/>
</dbReference>
<keyword evidence="4" id="KW-0493">Microtubule</keyword>
<comment type="similarity">
    <text evidence="2">Belongs to the shroom family.</text>
</comment>
<dbReference type="GO" id="GO:0051015">
    <property type="term" value="F:actin filament binding"/>
    <property type="evidence" value="ECO:0007669"/>
    <property type="project" value="InterPro"/>
</dbReference>
<gene>
    <name evidence="11" type="ORF">AB205_0166340</name>
</gene>
<proteinExistence type="inferred from homology"/>
<feature type="compositionally biased region" description="Basic and acidic residues" evidence="8">
    <location>
        <begin position="1021"/>
        <end position="1035"/>
    </location>
</feature>
<dbReference type="InterPro" id="IPR014800">
    <property type="entry name" value="ASD1_dom"/>
</dbReference>
<feature type="domain" description="ASD2" evidence="10">
    <location>
        <begin position="1150"/>
        <end position="1279"/>
    </location>
</feature>
<dbReference type="GO" id="GO:0007015">
    <property type="term" value="P:actin filament organization"/>
    <property type="evidence" value="ECO:0007669"/>
    <property type="project" value="TreeGrafter"/>
</dbReference>
<feature type="compositionally biased region" description="Polar residues" evidence="8">
    <location>
        <begin position="915"/>
        <end position="931"/>
    </location>
</feature>
<dbReference type="InterPro" id="IPR014799">
    <property type="entry name" value="ASD2_dom"/>
</dbReference>
<evidence type="ECO:0000256" key="1">
    <source>
        <dbReference type="ARBA" id="ARBA00004245"/>
    </source>
</evidence>
<dbReference type="EMBL" id="KV922720">
    <property type="protein sequence ID" value="PIN99414.1"/>
    <property type="molecule type" value="Genomic_DNA"/>
</dbReference>
<feature type="compositionally biased region" description="Polar residues" evidence="8">
    <location>
        <begin position="864"/>
        <end position="877"/>
    </location>
</feature>
<comment type="subcellular location">
    <subcellularLocation>
        <location evidence="1">Cytoplasm</location>
        <location evidence="1">Cytoskeleton</location>
    </subcellularLocation>
</comment>
<dbReference type="AlphaFoldDB" id="A0A2G9P7V0"/>
<feature type="domain" description="ASD1" evidence="9">
    <location>
        <begin position="549"/>
        <end position="647"/>
    </location>
</feature>
<reference evidence="12" key="1">
    <citation type="journal article" date="2017" name="Nat. Commun.">
        <title>The North American bullfrog draft genome provides insight into hormonal regulation of long noncoding RNA.</title>
        <authorList>
            <person name="Hammond S.A."/>
            <person name="Warren R.L."/>
            <person name="Vandervalk B.P."/>
            <person name="Kucuk E."/>
            <person name="Khan H."/>
            <person name="Gibb E.A."/>
            <person name="Pandoh P."/>
            <person name="Kirk H."/>
            <person name="Zhao Y."/>
            <person name="Jones M."/>
            <person name="Mungall A.J."/>
            <person name="Coope R."/>
            <person name="Pleasance S."/>
            <person name="Moore R.A."/>
            <person name="Holt R.A."/>
            <person name="Round J.M."/>
            <person name="Ohora S."/>
            <person name="Walle B.V."/>
            <person name="Veldhoen N."/>
            <person name="Helbing C.C."/>
            <person name="Birol I."/>
        </authorList>
    </citation>
    <scope>NUCLEOTIDE SEQUENCE [LARGE SCALE GENOMIC DNA]</scope>
</reference>
<dbReference type="GO" id="GO:0030864">
    <property type="term" value="C:cortical actin cytoskeleton"/>
    <property type="evidence" value="ECO:0007669"/>
    <property type="project" value="TreeGrafter"/>
</dbReference>
<feature type="region of interest" description="Disordered" evidence="8">
    <location>
        <begin position="285"/>
        <end position="326"/>
    </location>
</feature>
<evidence type="ECO:0000313" key="12">
    <source>
        <dbReference type="Proteomes" id="UP000228934"/>
    </source>
</evidence>
<feature type="region of interest" description="Disordered" evidence="8">
    <location>
        <begin position="389"/>
        <end position="432"/>
    </location>
</feature>
<evidence type="ECO:0000256" key="5">
    <source>
        <dbReference type="ARBA" id="ARBA00023203"/>
    </source>
</evidence>
<dbReference type="PROSITE" id="PS51306">
    <property type="entry name" value="ASD1"/>
    <property type="match status" value="1"/>
</dbReference>
<organism evidence="11 12">
    <name type="scientific">Aquarana catesbeiana</name>
    <name type="common">American bullfrog</name>
    <name type="synonym">Rana catesbeiana</name>
    <dbReference type="NCBI Taxonomy" id="8400"/>
    <lineage>
        <taxon>Eukaryota</taxon>
        <taxon>Metazoa</taxon>
        <taxon>Chordata</taxon>
        <taxon>Craniata</taxon>
        <taxon>Vertebrata</taxon>
        <taxon>Euteleostomi</taxon>
        <taxon>Amphibia</taxon>
        <taxon>Batrachia</taxon>
        <taxon>Anura</taxon>
        <taxon>Neobatrachia</taxon>
        <taxon>Ranoidea</taxon>
        <taxon>Ranidae</taxon>
        <taxon>Aquarana</taxon>
    </lineage>
</organism>
<feature type="compositionally biased region" description="Basic and acidic residues" evidence="8">
    <location>
        <begin position="636"/>
        <end position="649"/>
    </location>
</feature>
<dbReference type="Proteomes" id="UP000228934">
    <property type="component" value="Unassembled WGS sequence"/>
</dbReference>
<dbReference type="GO" id="GO:0016324">
    <property type="term" value="C:apical plasma membrane"/>
    <property type="evidence" value="ECO:0007669"/>
    <property type="project" value="TreeGrafter"/>
</dbReference>
<dbReference type="PANTHER" id="PTHR15012:SF8">
    <property type="entry name" value="PROTEIN SHROOM2"/>
    <property type="match status" value="1"/>
</dbReference>
<evidence type="ECO:0000256" key="4">
    <source>
        <dbReference type="ARBA" id="ARBA00022701"/>
    </source>
</evidence>
<evidence type="ECO:0000259" key="9">
    <source>
        <dbReference type="PROSITE" id="PS51306"/>
    </source>
</evidence>
<feature type="region of interest" description="Disordered" evidence="8">
    <location>
        <begin position="632"/>
        <end position="652"/>
    </location>
</feature>
<evidence type="ECO:0000256" key="7">
    <source>
        <dbReference type="PROSITE-ProRule" id="PRU00637"/>
    </source>
</evidence>
<evidence type="ECO:0000256" key="3">
    <source>
        <dbReference type="ARBA" id="ARBA00022490"/>
    </source>
</evidence>
<sequence length="1279" mass="145237">MDSIDQIYQSGRLSSSKSNNSIDYLCNQNKRDLAYGSFSTSFITPEHMKISYIKLMNGTMANQHTAKLDRFYRILEEQMIGKDTNRHPFPMKATNHNKQMILLSQDILDAQTLGLYGMFLIKEKQLLHPLPQLLHFAVTVMLLQKKHEKPAPTHSELTNTQHFNVANRSHPRPDWNSEIPDYQQRFLRAPDRRISNSSYQSEIHLDQIASYKEKYQNSVPHSSRLQSSQSTNYVKFAQPSYDYHHQRQYSDESTFFQNTRVSQSQPQQVAFSSGSYEVALGQPHVYSGHHNRAPSSSECSTGDRVRGDSNAPSQITSARSKQPPQVTILHHQYTEEYGKSEVSSDTWSTQQDVGDLKTGYSLPQHNNHLTLENCDIYSSKVIEKKDIYSSSNERMEPRKNSDYHKGHYSNHNTSQQDLTTRQVSPSKFRSHHEDYCWNDQEDSKITPQITPMLHSLTQEGRNRSISSPNTNEKYAANDPVKQSRRSDHFATTLRNEIQQRRARLQKSKSTATLTEANKGDSLENWSPDSSESVTPFSDGTFSNTYKNHLKEPQARILRATSFKRRDLEPVILDSSLSPEQRNQGYSIPKHSFYTEVSPFPGEQVQPKQNAPVSSFQNVTRIGARKRFTAQQAKLKSYSEPEKMNKDSSTSREAVGSFAHRWKFFEETSKSAQSRPTPKPTPPIVTEENHETYYAKDYENLPRESWLEKRSRAASLGAEKIIDSNRNPKDHRHGVSCTRLDTAQQPHRLETFAEYQASWKEQKKPLERKNSGRCHSADNILDAGLDQNARSQYIHERSRSSPTTDFYAQGAVVDTKKPTRGKMLRTLACHTAAVAEGAIQETEDRGYPSAEREDSLCDNKHKLTSKSSEISDTVNVPQESRARSGTLPSDYRFVNENVRYRSKDFSYSASPILENQSDIKNFPQTSEGNQWQDALPANKKRGPAPQRPPRPKLDKHWRQSGSSSSLATFTKSLLTIAQGKVLDAVKPETTPGHSPGVPLDKHFSVPLHNPQLSGSLENVGQHLEKKQINSEPERSPKPCYLQKPGMEPSRSPSPHKAEKESRNNLLSAIEPSVLHTSVGKDQFKTLSISEQSYSHFCAYTRQGQDPEEQSKITDGQPVLEPSENIREGAVSSLLSSNSMSKDLIYADLKSEELGREIVGKDKSLADILDPNTKMRTTMDLMEGIFTKDENLLEEAQQCRRLHPKVPSPRPPVEKKEDQNLAAAISLTTSSSYYSTSAPKAELIKMKDMREQQPIESSEEELGHNLYEKKQELIDSIRYPV</sequence>
<feature type="compositionally biased region" description="Polar residues" evidence="8">
    <location>
        <begin position="523"/>
        <end position="537"/>
    </location>
</feature>
<feature type="compositionally biased region" description="Polar residues" evidence="8">
    <location>
        <begin position="310"/>
        <end position="325"/>
    </location>
</feature>
<evidence type="ECO:0000313" key="11">
    <source>
        <dbReference type="EMBL" id="PIN99414.1"/>
    </source>
</evidence>
<feature type="region of interest" description="Disordered" evidence="8">
    <location>
        <begin position="459"/>
        <end position="487"/>
    </location>
</feature>
<feature type="compositionally biased region" description="Polar residues" evidence="8">
    <location>
        <begin position="459"/>
        <end position="472"/>
    </location>
</feature>
<evidence type="ECO:0000259" key="10">
    <source>
        <dbReference type="PROSITE" id="PS51307"/>
    </source>
</evidence>
<feature type="region of interest" description="Disordered" evidence="8">
    <location>
        <begin position="859"/>
        <end position="887"/>
    </location>
</feature>
<dbReference type="PROSITE" id="PS51307">
    <property type="entry name" value="ASD2"/>
    <property type="match status" value="1"/>
</dbReference>
<feature type="region of interest" description="Disordered" evidence="8">
    <location>
        <begin position="501"/>
        <end position="537"/>
    </location>
</feature>
<dbReference type="OrthoDB" id="10063560at2759"/>
<evidence type="ECO:0000256" key="2">
    <source>
        <dbReference type="ARBA" id="ARBA00006469"/>
    </source>
</evidence>
<feature type="region of interest" description="Disordered" evidence="8">
    <location>
        <begin position="150"/>
        <end position="178"/>
    </location>
</feature>
<evidence type="ECO:0000256" key="6">
    <source>
        <dbReference type="ARBA" id="ARBA00023212"/>
    </source>
</evidence>
<dbReference type="Pfam" id="PF08688">
    <property type="entry name" value="ASD1"/>
    <property type="match status" value="1"/>
</dbReference>
<keyword evidence="5 7" id="KW-0009">Actin-binding</keyword>
<feature type="compositionally biased region" description="Polar residues" evidence="8">
    <location>
        <begin position="409"/>
        <end position="427"/>
    </location>
</feature>
<feature type="compositionally biased region" description="Polar residues" evidence="8">
    <location>
        <begin position="155"/>
        <end position="167"/>
    </location>
</feature>
<dbReference type="InterPro" id="IPR027685">
    <property type="entry name" value="Shroom_fam"/>
</dbReference>
<keyword evidence="12" id="KW-1185">Reference proteome</keyword>
<protein>
    <submittedName>
        <fullName evidence="11">Uncharacterized protein</fullName>
    </submittedName>
</protein>
<name>A0A2G9P7V0_AQUCT</name>
<feature type="region of interest" description="Disordered" evidence="8">
    <location>
        <begin position="985"/>
        <end position="1061"/>
    </location>
</feature>
<evidence type="ECO:0000256" key="8">
    <source>
        <dbReference type="SAM" id="MobiDB-lite"/>
    </source>
</evidence>
<feature type="region of interest" description="Disordered" evidence="8">
    <location>
        <begin position="915"/>
        <end position="964"/>
    </location>
</feature>
<accession>A0A2G9P7V0</accession>